<reference evidence="3" key="1">
    <citation type="journal article" date="2019" name="Int. J. Syst. Evol. Microbiol.">
        <title>The Global Catalogue of Microorganisms (GCM) 10K type strain sequencing project: providing services to taxonomists for standard genome sequencing and annotation.</title>
        <authorList>
            <consortium name="The Broad Institute Genomics Platform"/>
            <consortium name="The Broad Institute Genome Sequencing Center for Infectious Disease"/>
            <person name="Wu L."/>
            <person name="Ma J."/>
        </authorList>
    </citation>
    <scope>NUCLEOTIDE SEQUENCE [LARGE SCALE GENOMIC DNA]</scope>
    <source>
        <strain evidence="3">TISTR 1858</strain>
    </source>
</reference>
<dbReference type="InterPro" id="IPR009061">
    <property type="entry name" value="DNA-bd_dom_put_sf"/>
</dbReference>
<dbReference type="Proteomes" id="UP001597451">
    <property type="component" value="Unassembled WGS sequence"/>
</dbReference>
<evidence type="ECO:0000313" key="3">
    <source>
        <dbReference type="Proteomes" id="UP001597451"/>
    </source>
</evidence>
<proteinExistence type="predicted"/>
<keyword evidence="3" id="KW-1185">Reference proteome</keyword>
<accession>A0ABW5PW87</accession>
<feature type="domain" description="Helix-turn-helix" evidence="1">
    <location>
        <begin position="6"/>
        <end position="55"/>
    </location>
</feature>
<dbReference type="InterPro" id="IPR041657">
    <property type="entry name" value="HTH_17"/>
</dbReference>
<name>A0ABW5PW87_9BACI</name>
<dbReference type="Pfam" id="PF12728">
    <property type="entry name" value="HTH_17"/>
    <property type="match status" value="1"/>
</dbReference>
<dbReference type="EMBL" id="JBHUMX010000002">
    <property type="protein sequence ID" value="MFD2627415.1"/>
    <property type="molecule type" value="Genomic_DNA"/>
</dbReference>
<evidence type="ECO:0000259" key="1">
    <source>
        <dbReference type="Pfam" id="PF12728"/>
    </source>
</evidence>
<dbReference type="SUPFAM" id="SSF46955">
    <property type="entry name" value="Putative DNA-binding domain"/>
    <property type="match status" value="1"/>
</dbReference>
<protein>
    <submittedName>
        <fullName evidence="2">Helix-turn-helix domain-containing protein</fullName>
    </submittedName>
</protein>
<evidence type="ECO:0000313" key="2">
    <source>
        <dbReference type="EMBL" id="MFD2627415.1"/>
    </source>
</evidence>
<sequence length="59" mass="6954">MQRTILSVTEVAAYLGIHRSMVYVMVKLNKLPHLLIHNKVIFTKESLDVWAENKRYNQL</sequence>
<dbReference type="RefSeq" id="WP_379560048.1">
    <property type="nucleotide sequence ID" value="NZ_JBHUMX010000002.1"/>
</dbReference>
<comment type="caution">
    <text evidence="2">The sequence shown here is derived from an EMBL/GenBank/DDBJ whole genome shotgun (WGS) entry which is preliminary data.</text>
</comment>
<dbReference type="NCBIfam" id="TIGR01764">
    <property type="entry name" value="excise"/>
    <property type="match status" value="1"/>
</dbReference>
<dbReference type="InterPro" id="IPR010093">
    <property type="entry name" value="SinI_DNA-bd"/>
</dbReference>
<organism evidence="2 3">
    <name type="scientific">Oceanobacillus kapialis</name>
    <dbReference type="NCBI Taxonomy" id="481353"/>
    <lineage>
        <taxon>Bacteria</taxon>
        <taxon>Bacillati</taxon>
        <taxon>Bacillota</taxon>
        <taxon>Bacilli</taxon>
        <taxon>Bacillales</taxon>
        <taxon>Bacillaceae</taxon>
        <taxon>Oceanobacillus</taxon>
    </lineage>
</organism>
<gene>
    <name evidence="2" type="ORF">ACFSUN_01255</name>
</gene>